<evidence type="ECO:0000256" key="1">
    <source>
        <dbReference type="SAM" id="MobiDB-lite"/>
    </source>
</evidence>
<feature type="region of interest" description="Disordered" evidence="1">
    <location>
        <begin position="366"/>
        <end position="390"/>
    </location>
</feature>
<dbReference type="EMBL" id="JAIWYP010000004">
    <property type="protein sequence ID" value="KAH3835019.1"/>
    <property type="molecule type" value="Genomic_DNA"/>
</dbReference>
<evidence type="ECO:0008006" key="4">
    <source>
        <dbReference type="Google" id="ProtNLM"/>
    </source>
</evidence>
<comment type="caution">
    <text evidence="2">The sequence shown here is derived from an EMBL/GenBank/DDBJ whole genome shotgun (WGS) entry which is preliminary data.</text>
</comment>
<evidence type="ECO:0000313" key="3">
    <source>
        <dbReference type="Proteomes" id="UP000828390"/>
    </source>
</evidence>
<name>A0A9D4QL38_DREPO</name>
<feature type="compositionally biased region" description="Pro residues" evidence="1">
    <location>
        <begin position="377"/>
        <end position="386"/>
    </location>
</feature>
<reference evidence="2" key="1">
    <citation type="journal article" date="2019" name="bioRxiv">
        <title>The Genome of the Zebra Mussel, Dreissena polymorpha: A Resource for Invasive Species Research.</title>
        <authorList>
            <person name="McCartney M.A."/>
            <person name="Auch B."/>
            <person name="Kono T."/>
            <person name="Mallez S."/>
            <person name="Zhang Y."/>
            <person name="Obille A."/>
            <person name="Becker A."/>
            <person name="Abrahante J.E."/>
            <person name="Garbe J."/>
            <person name="Badalamenti J.P."/>
            <person name="Herman A."/>
            <person name="Mangelson H."/>
            <person name="Liachko I."/>
            <person name="Sullivan S."/>
            <person name="Sone E.D."/>
            <person name="Koren S."/>
            <person name="Silverstein K.A.T."/>
            <person name="Beckman K.B."/>
            <person name="Gohl D.M."/>
        </authorList>
    </citation>
    <scope>NUCLEOTIDE SEQUENCE</scope>
    <source>
        <strain evidence="2">Duluth1</strain>
        <tissue evidence="2">Whole animal</tissue>
    </source>
</reference>
<evidence type="ECO:0000313" key="2">
    <source>
        <dbReference type="EMBL" id="KAH3835019.1"/>
    </source>
</evidence>
<reference evidence="2" key="2">
    <citation type="submission" date="2020-11" db="EMBL/GenBank/DDBJ databases">
        <authorList>
            <person name="McCartney M.A."/>
            <person name="Auch B."/>
            <person name="Kono T."/>
            <person name="Mallez S."/>
            <person name="Becker A."/>
            <person name="Gohl D.M."/>
            <person name="Silverstein K.A.T."/>
            <person name="Koren S."/>
            <person name="Bechman K.B."/>
            <person name="Herman A."/>
            <person name="Abrahante J.E."/>
            <person name="Garbe J."/>
        </authorList>
    </citation>
    <scope>NUCLEOTIDE SEQUENCE</scope>
    <source>
        <strain evidence="2">Duluth1</strain>
        <tissue evidence="2">Whole animal</tissue>
    </source>
</reference>
<protein>
    <recommendedName>
        <fullName evidence="4">Mitochondria-eating protein</fullName>
    </recommendedName>
</protein>
<dbReference type="Proteomes" id="UP000828390">
    <property type="component" value="Unassembled WGS sequence"/>
</dbReference>
<keyword evidence="3" id="KW-1185">Reference proteome</keyword>
<sequence>MAFADDTFETETFRSESLPDFSAEDDIQERETDYFLTLVNGVKKIDVGGRRRDPANARKADNFRDKIGNLKVLKNVAIVSENFKQRYAGLELSFDTIRKGIERISDVEKKIGYYMWTLHTREDELLAKIQKTKAALQEQHLKEGEVLAERRTLTDAHFSSITKEKRALQLAELLADVLENEWQQTFLHTRTQLPDVPNKNVIIELREALKVCYEMCIQLSSQQRAKLHRQLLLAPDSKAVTPKGVLLASKELQVVSAPVTLPVVYQMMLQHVRSSADIPLLQRACGGLQEPLVSYLQRCTKICWFLQTHEPPIMLDFTGSKPEHYATYMEQTYTGDLDYVVWPVVRSQEGSVGYLLQGSAKFHNFKTTESPARRRPVPPPPSPQPTSVPWDEYRKEGLYYFTTDT</sequence>
<gene>
    <name evidence="2" type="ORF">DPMN_108357</name>
</gene>
<proteinExistence type="predicted"/>
<dbReference type="AlphaFoldDB" id="A0A9D4QL38"/>
<accession>A0A9D4QL38</accession>
<organism evidence="2 3">
    <name type="scientific">Dreissena polymorpha</name>
    <name type="common">Zebra mussel</name>
    <name type="synonym">Mytilus polymorpha</name>
    <dbReference type="NCBI Taxonomy" id="45954"/>
    <lineage>
        <taxon>Eukaryota</taxon>
        <taxon>Metazoa</taxon>
        <taxon>Spiralia</taxon>
        <taxon>Lophotrochozoa</taxon>
        <taxon>Mollusca</taxon>
        <taxon>Bivalvia</taxon>
        <taxon>Autobranchia</taxon>
        <taxon>Heteroconchia</taxon>
        <taxon>Euheterodonta</taxon>
        <taxon>Imparidentia</taxon>
        <taxon>Neoheterodontei</taxon>
        <taxon>Myida</taxon>
        <taxon>Dreissenoidea</taxon>
        <taxon>Dreissenidae</taxon>
        <taxon>Dreissena</taxon>
    </lineage>
</organism>